<gene>
    <name evidence="1" type="ORF">AU255_05520</name>
</gene>
<evidence type="ECO:0000313" key="1">
    <source>
        <dbReference type="EMBL" id="OQK17342.1"/>
    </source>
</evidence>
<dbReference type="Proteomes" id="UP000191980">
    <property type="component" value="Unassembled WGS sequence"/>
</dbReference>
<proteinExistence type="predicted"/>
<dbReference type="OrthoDB" id="9977533at2"/>
<organism evidence="1 2">
    <name type="scientific">Methyloprofundus sedimenti</name>
    <dbReference type="NCBI Taxonomy" id="1420851"/>
    <lineage>
        <taxon>Bacteria</taxon>
        <taxon>Pseudomonadati</taxon>
        <taxon>Pseudomonadota</taxon>
        <taxon>Gammaproteobacteria</taxon>
        <taxon>Methylococcales</taxon>
        <taxon>Methylococcaceae</taxon>
        <taxon>Methyloprofundus</taxon>
    </lineage>
</organism>
<sequence length="67" mass="7478">MKANHYLQKLIVERISNDDEYLGIGADLGPEVIDLMSLKKQTIGDHNACCSDKHAIKLDEYELAMAS</sequence>
<dbReference type="RefSeq" id="WP_080521955.1">
    <property type="nucleotide sequence ID" value="NZ_LPUF01000001.1"/>
</dbReference>
<reference evidence="1 2" key="1">
    <citation type="submission" date="2015-12" db="EMBL/GenBank/DDBJ databases">
        <authorList>
            <person name="Shamseldin A."/>
            <person name="Moawad H."/>
            <person name="Abd El-Rahim W.M."/>
            <person name="Sadowsky M.J."/>
        </authorList>
    </citation>
    <scope>NUCLEOTIDE SEQUENCE [LARGE SCALE GENOMIC DNA]</scope>
    <source>
        <strain evidence="1 2">WF1</strain>
    </source>
</reference>
<dbReference type="AlphaFoldDB" id="A0A1V8M733"/>
<protein>
    <submittedName>
        <fullName evidence="1">Uncharacterized protein</fullName>
    </submittedName>
</protein>
<name>A0A1V8M733_9GAMM</name>
<keyword evidence="2" id="KW-1185">Reference proteome</keyword>
<accession>A0A1V8M733</accession>
<comment type="caution">
    <text evidence="1">The sequence shown here is derived from an EMBL/GenBank/DDBJ whole genome shotgun (WGS) entry which is preliminary data.</text>
</comment>
<evidence type="ECO:0000313" key="2">
    <source>
        <dbReference type="Proteomes" id="UP000191980"/>
    </source>
</evidence>
<dbReference type="EMBL" id="LPUF01000001">
    <property type="protein sequence ID" value="OQK17342.1"/>
    <property type="molecule type" value="Genomic_DNA"/>
</dbReference>